<evidence type="ECO:0000256" key="1">
    <source>
        <dbReference type="SAM" id="Phobius"/>
    </source>
</evidence>
<evidence type="ECO:0000313" key="2">
    <source>
        <dbReference type="EMBL" id="EEO40269.1"/>
    </source>
</evidence>
<keyword evidence="1" id="KW-1133">Transmembrane helix</keyword>
<proteinExistence type="predicted"/>
<dbReference type="AlphaFoldDB" id="A0A0M1VV61"/>
<reference evidence="2 3" key="1">
    <citation type="submission" date="2011-10" db="EMBL/GenBank/DDBJ databases">
        <title>The Genome Sequence of Fusobacterium sp. 4_1_13.</title>
        <authorList>
            <consortium name="The Broad Institute Genome Sequencing Platform"/>
            <person name="Earl A."/>
            <person name="Ward D."/>
            <person name="Feldgarden M."/>
            <person name="Gevers D."/>
            <person name="Strauss J."/>
            <person name="Ambrose C."/>
            <person name="Allen-Vercoe E."/>
            <person name="Young S.K."/>
            <person name="Zeng Q."/>
            <person name="Gargeya S."/>
            <person name="Fitzgerald M."/>
            <person name="Haas B."/>
            <person name="Abouelleil A."/>
            <person name="Alvarado L."/>
            <person name="Arachchi H.M."/>
            <person name="Berlin A."/>
            <person name="Brown A."/>
            <person name="Chapman S.B."/>
            <person name="Chen Z."/>
            <person name="Dunbar C."/>
            <person name="Freedman E."/>
            <person name="Gearin G."/>
            <person name="Goldberg J."/>
            <person name="Griggs A."/>
            <person name="Gujja S."/>
            <person name="Heiman D."/>
            <person name="Howarth C."/>
            <person name="Larson L."/>
            <person name="Lui A."/>
            <person name="MacDonald P.J."/>
            <person name="Montmayeur A."/>
            <person name="Murphy C."/>
            <person name="Neiman D."/>
            <person name="Pearson M."/>
            <person name="Priest M."/>
            <person name="Roberts A."/>
            <person name="Saif S."/>
            <person name="Shea T."/>
            <person name="Shenoy N."/>
            <person name="Sisk P."/>
            <person name="Stolte C."/>
            <person name="Sykes S."/>
            <person name="Wortman J."/>
            <person name="Nusbaum C."/>
            <person name="Birren B."/>
        </authorList>
    </citation>
    <scope>NUCLEOTIDE SEQUENCE [LARGE SCALE GENOMIC DNA]</scope>
    <source>
        <strain evidence="2 3">4_1_13</strain>
    </source>
</reference>
<sequence>MFTTLYVIVGAILILGFSTDISKLPLIFRIFLTIFFIIIMFFFLKEVTGASSIWDILTFKFLENLKK</sequence>
<dbReference type="RefSeq" id="WP_008802972.1">
    <property type="nucleotide sequence ID" value="NZ_KQ235737.1"/>
</dbReference>
<accession>A0A0M1VV61</accession>
<keyword evidence="1" id="KW-0812">Transmembrane</keyword>
<dbReference type="HOGENOM" id="CLU_2734214_0_0_0"/>
<evidence type="ECO:0000313" key="3">
    <source>
        <dbReference type="Proteomes" id="UP000004925"/>
    </source>
</evidence>
<name>A0A0M1VV61_FUSVC</name>
<dbReference type="EMBL" id="ACDE02000019">
    <property type="protein sequence ID" value="EEO40269.1"/>
    <property type="molecule type" value="Genomic_DNA"/>
</dbReference>
<organism evidence="2 3">
    <name type="scientific">Fusobacterium vincentii 4_1_13</name>
    <dbReference type="NCBI Taxonomy" id="469606"/>
    <lineage>
        <taxon>Bacteria</taxon>
        <taxon>Fusobacteriati</taxon>
        <taxon>Fusobacteriota</taxon>
        <taxon>Fusobacteriia</taxon>
        <taxon>Fusobacteriales</taxon>
        <taxon>Fusobacteriaceae</taxon>
        <taxon>Fusobacterium</taxon>
    </lineage>
</organism>
<protein>
    <submittedName>
        <fullName evidence="2">Uncharacterized protein</fullName>
    </submittedName>
</protein>
<comment type="caution">
    <text evidence="2">The sequence shown here is derived from an EMBL/GenBank/DDBJ whole genome shotgun (WGS) entry which is preliminary data.</text>
</comment>
<dbReference type="Proteomes" id="UP000004925">
    <property type="component" value="Unassembled WGS sequence"/>
</dbReference>
<keyword evidence="1" id="KW-0472">Membrane</keyword>
<gene>
    <name evidence="2" type="ORF">FSCG_00982</name>
</gene>
<feature type="transmembrane region" description="Helical" evidence="1">
    <location>
        <begin position="26"/>
        <end position="44"/>
    </location>
</feature>